<sequence>MDKFELSLTDMPAETDLAAISSGLTNFNAADIGPSGRRTLAILIRDETGNTIGGISGYTGWGWLFTQWLFVPETLRGQGMAGKMLDLAEAEAIARGCHSAWIDTFNPQALRTYQRQGYQVFGELPDFPIGRTRSFLQKQLIGERL</sequence>
<dbReference type="SUPFAM" id="SSF55729">
    <property type="entry name" value="Acyl-CoA N-acyltransferases (Nat)"/>
    <property type="match status" value="1"/>
</dbReference>
<dbReference type="GO" id="GO:0016747">
    <property type="term" value="F:acyltransferase activity, transferring groups other than amino-acyl groups"/>
    <property type="evidence" value="ECO:0007669"/>
    <property type="project" value="InterPro"/>
</dbReference>
<keyword evidence="2" id="KW-0808">Transferase</keyword>
<dbReference type="EMBL" id="PCDP01000035">
    <property type="protein sequence ID" value="PZM13824.1"/>
    <property type="molecule type" value="Genomic_DNA"/>
</dbReference>
<keyword evidence="3" id="KW-1185">Reference proteome</keyword>
<dbReference type="InterPro" id="IPR016181">
    <property type="entry name" value="Acyl_CoA_acyltransferase"/>
</dbReference>
<dbReference type="Proteomes" id="UP000248925">
    <property type="component" value="Unassembled WGS sequence"/>
</dbReference>
<dbReference type="PROSITE" id="PS51186">
    <property type="entry name" value="GNAT"/>
    <property type="match status" value="1"/>
</dbReference>
<organism evidence="2 3">
    <name type="scientific">Rhizobium tubonense</name>
    <dbReference type="NCBI Taxonomy" id="484088"/>
    <lineage>
        <taxon>Bacteria</taxon>
        <taxon>Pseudomonadati</taxon>
        <taxon>Pseudomonadota</taxon>
        <taxon>Alphaproteobacteria</taxon>
        <taxon>Hyphomicrobiales</taxon>
        <taxon>Rhizobiaceae</taxon>
        <taxon>Rhizobium/Agrobacterium group</taxon>
        <taxon>Rhizobium</taxon>
    </lineage>
</organism>
<name>A0A2W4D9N0_9HYPH</name>
<dbReference type="InterPro" id="IPR000182">
    <property type="entry name" value="GNAT_dom"/>
</dbReference>
<protein>
    <submittedName>
        <fullName evidence="2">GNAT family N-acetyltransferase</fullName>
    </submittedName>
</protein>
<evidence type="ECO:0000313" key="2">
    <source>
        <dbReference type="EMBL" id="PZM13824.1"/>
    </source>
</evidence>
<evidence type="ECO:0000259" key="1">
    <source>
        <dbReference type="PROSITE" id="PS51186"/>
    </source>
</evidence>
<accession>A0A2W4D9N0</accession>
<reference evidence="2 3" key="1">
    <citation type="journal article" date="2018" name="Sci. Rep.">
        <title>Rhizobium tumorigenes sp. nov., a novel plant tumorigenic bacterium isolated from cane gall tumors on thornless blackberry.</title>
        <authorList>
            <person name="Kuzmanovi N."/>
            <person name="Smalla K."/>
            <person name="Gronow S."/>
            <person name="PuBawska J."/>
        </authorList>
    </citation>
    <scope>NUCLEOTIDE SEQUENCE [LARGE SCALE GENOMIC DNA]</scope>
    <source>
        <strain evidence="2 3">CCBAU 85046</strain>
    </source>
</reference>
<dbReference type="RefSeq" id="WP_111160675.1">
    <property type="nucleotide sequence ID" value="NZ_PCDP01000035.1"/>
</dbReference>
<proteinExistence type="predicted"/>
<dbReference type="OrthoDB" id="9787920at2"/>
<feature type="domain" description="N-acetyltransferase" evidence="1">
    <location>
        <begin position="1"/>
        <end position="142"/>
    </location>
</feature>
<gene>
    <name evidence="2" type="ORF">CPY51_13220</name>
</gene>
<evidence type="ECO:0000313" key="3">
    <source>
        <dbReference type="Proteomes" id="UP000248925"/>
    </source>
</evidence>
<dbReference type="AlphaFoldDB" id="A0A2W4D9N0"/>
<dbReference type="CDD" id="cd04301">
    <property type="entry name" value="NAT_SF"/>
    <property type="match status" value="1"/>
</dbReference>
<comment type="caution">
    <text evidence="2">The sequence shown here is derived from an EMBL/GenBank/DDBJ whole genome shotgun (WGS) entry which is preliminary data.</text>
</comment>
<dbReference type="Gene3D" id="3.40.630.30">
    <property type="match status" value="1"/>
</dbReference>
<dbReference type="Pfam" id="PF00583">
    <property type="entry name" value="Acetyltransf_1"/>
    <property type="match status" value="1"/>
</dbReference>